<gene>
    <name evidence="5" type="ORF">GCM10007368_28360</name>
</gene>
<feature type="region of interest" description="Disordered" evidence="3">
    <location>
        <begin position="220"/>
        <end position="247"/>
    </location>
</feature>
<feature type="compositionally biased region" description="Low complexity" evidence="3">
    <location>
        <begin position="234"/>
        <end position="247"/>
    </location>
</feature>
<sequence length="958" mass="99112">MSGIVPVSAGADEVAVECVPVVDDAVAAAQVAAECGSEVEIRSERSPWDTVFATPAGGMRVETSAAAVRTEVNGSWQEIDTTLALGAAGVEAAAAALPIVFSDGSAGMPLARIESGGHVLEFHAPFELTAPSVSGDRVTYPDVLPGVDLIASIDPDGTGFSEVLRVASAQAAANPALAELGFPVEVSEGLTVSEADGGFVASDAAGVRVFTSPTPLMWDSGSATAPAPAPAPASAPDGGSGVSGTSASTGAALVAGVDETSGEPVADDLVVAPGLDSAVMPMPVEVSGGSVTLTPDAGMLADPGTSWPVFIDPGVSGSRHEWTALRSGMSSDYKFSGDQGLGFCDVSVTSACGRDFTSRLVWEFHGLSKVSNVAAGDITSATFSAYGTHSFNCTAYAVQAFNVESIVSGTTWGSNSGWTAGNRQSTRSVAHRPGCDGEPRRIAWDIKQAAQEAASYNHAYITIGLRAADESTMAKWKRYKNTAKLSVSYNRAPVMPTTKSMKTTASGSNLACSTSKSGTDSIRTTRPTLRAHGVDPDGQKVRLRFKATDVATGDKVWQSSLTTARASGQQHTVKVPSGVLKDERVYRWRAESQDPGGRKSGWSDDMCYIRPDMTPPNKPTVTSNAYPENRVNGEVGTSGTFKFGPNGSKDVVKYKYSFNSDALNRHKPGSSASVSFTPESGGSQVLYVQSFDKAGRGSPVNVYRFSVAFPTVSGLWHLDEGSGTQASDAAPAEVAGQEASHPLTLSDASMWAPAGWDGGGSALTFGAGEAAHTDGPVLDTSKSYTVSAFVDLAATDTHRFAVSQDGQFSSAFKLGYLRDSSRCDGGAAGCWAFLAYARDGGGGLAATSPVPAVTDTWVHLTGVYDAGASTSSNSASATLKLYVCGGATDWEPRLATMVSLNPDGLGWSAGGDLQAGRAQYSAKATQGWAGQIDDVRAYDVALGEDQIRRVCWGSQVEF</sequence>
<dbReference type="EMBL" id="BMDG01000010">
    <property type="protein sequence ID" value="GGI09871.1"/>
    <property type="molecule type" value="Genomic_DNA"/>
</dbReference>
<evidence type="ECO:0000256" key="2">
    <source>
        <dbReference type="ARBA" id="ARBA00023157"/>
    </source>
</evidence>
<evidence type="ECO:0000259" key="4">
    <source>
        <dbReference type="SMART" id="SM00560"/>
    </source>
</evidence>
<organism evidence="5 6">
    <name type="scientific">Isoptericola cucumis</name>
    <dbReference type="NCBI Taxonomy" id="1776856"/>
    <lineage>
        <taxon>Bacteria</taxon>
        <taxon>Bacillati</taxon>
        <taxon>Actinomycetota</taxon>
        <taxon>Actinomycetes</taxon>
        <taxon>Micrococcales</taxon>
        <taxon>Promicromonosporaceae</taxon>
        <taxon>Isoptericola</taxon>
    </lineage>
</organism>
<feature type="region of interest" description="Disordered" evidence="3">
    <location>
        <begin position="498"/>
        <end position="523"/>
    </location>
</feature>
<protein>
    <recommendedName>
        <fullName evidence="4">LamG-like jellyroll fold domain-containing protein</fullName>
    </recommendedName>
</protein>
<comment type="caution">
    <text evidence="5">The sequence shown here is derived from an EMBL/GenBank/DDBJ whole genome shotgun (WGS) entry which is preliminary data.</text>
</comment>
<dbReference type="Pfam" id="PF13385">
    <property type="entry name" value="Laminin_G_3"/>
    <property type="match status" value="1"/>
</dbReference>
<dbReference type="InterPro" id="IPR006558">
    <property type="entry name" value="LamG-like"/>
</dbReference>
<dbReference type="SUPFAM" id="SSF49899">
    <property type="entry name" value="Concanavalin A-like lectins/glucanases"/>
    <property type="match status" value="1"/>
</dbReference>
<feature type="domain" description="LamG-like jellyroll fold" evidence="4">
    <location>
        <begin position="782"/>
        <end position="945"/>
    </location>
</feature>
<keyword evidence="2" id="KW-1015">Disulfide bond</keyword>
<feature type="region of interest" description="Disordered" evidence="3">
    <location>
        <begin position="720"/>
        <end position="739"/>
    </location>
</feature>
<evidence type="ECO:0000256" key="3">
    <source>
        <dbReference type="SAM" id="MobiDB-lite"/>
    </source>
</evidence>
<name>A0ABQ2B9J1_9MICO</name>
<keyword evidence="6" id="KW-1185">Reference proteome</keyword>
<dbReference type="Proteomes" id="UP000632535">
    <property type="component" value="Unassembled WGS sequence"/>
</dbReference>
<proteinExistence type="predicted"/>
<dbReference type="SMART" id="SM00560">
    <property type="entry name" value="LamGL"/>
    <property type="match status" value="1"/>
</dbReference>
<reference evidence="6" key="1">
    <citation type="journal article" date="2019" name="Int. J. Syst. Evol. Microbiol.">
        <title>The Global Catalogue of Microorganisms (GCM) 10K type strain sequencing project: providing services to taxonomists for standard genome sequencing and annotation.</title>
        <authorList>
            <consortium name="The Broad Institute Genomics Platform"/>
            <consortium name="The Broad Institute Genome Sequencing Center for Infectious Disease"/>
            <person name="Wu L."/>
            <person name="Ma J."/>
        </authorList>
    </citation>
    <scope>NUCLEOTIDE SEQUENCE [LARGE SCALE GENOMIC DNA]</scope>
    <source>
        <strain evidence="6">CCM 8653</strain>
    </source>
</reference>
<accession>A0ABQ2B9J1</accession>
<evidence type="ECO:0000313" key="6">
    <source>
        <dbReference type="Proteomes" id="UP000632535"/>
    </source>
</evidence>
<dbReference type="Gene3D" id="2.60.120.200">
    <property type="match status" value="1"/>
</dbReference>
<evidence type="ECO:0000313" key="5">
    <source>
        <dbReference type="EMBL" id="GGI09871.1"/>
    </source>
</evidence>
<evidence type="ECO:0000256" key="1">
    <source>
        <dbReference type="ARBA" id="ARBA00022729"/>
    </source>
</evidence>
<dbReference type="InterPro" id="IPR013320">
    <property type="entry name" value="ConA-like_dom_sf"/>
</dbReference>
<keyword evidence="1" id="KW-0732">Signal</keyword>